<comment type="caution">
    <text evidence="1">The sequence shown here is derived from an EMBL/GenBank/DDBJ whole genome shotgun (WGS) entry which is preliminary data.</text>
</comment>
<sequence length="146" mass="17263">MKLEIDNKDFCIRLYGNVAYLKVRGMQDQEAIDFFKATIDQMLELYPHRKFASVCDLSELILSSPKLALQVNSAIKKICDRLDYEHNAVIIEPRFMQIVKAFIFSFYMRNTTVKTQIFRDSRKAFSWLDEAGYQTERLKEFLELKD</sequence>
<accession>A0ABX1WWI1</accession>
<evidence type="ECO:0000313" key="2">
    <source>
        <dbReference type="Proteomes" id="UP000732105"/>
    </source>
</evidence>
<gene>
    <name evidence="1" type="ORF">ELS83_11660</name>
</gene>
<proteinExistence type="predicted"/>
<dbReference type="Proteomes" id="UP000732105">
    <property type="component" value="Unassembled WGS sequence"/>
</dbReference>
<reference evidence="1 2" key="1">
    <citation type="submission" date="2018-12" db="EMBL/GenBank/DDBJ databases">
        <title>Marinifilum JC070 sp. nov., a marine bacterium isolated from Yongle Blue Hole in the South China Sea.</title>
        <authorList>
            <person name="Fu T."/>
        </authorList>
    </citation>
    <scope>NUCLEOTIDE SEQUENCE [LARGE SCALE GENOMIC DNA]</scope>
    <source>
        <strain evidence="1 2">JC070</strain>
    </source>
</reference>
<evidence type="ECO:0008006" key="3">
    <source>
        <dbReference type="Google" id="ProtNLM"/>
    </source>
</evidence>
<organism evidence="1 2">
    <name type="scientific">Marinifilum caeruleilacunae</name>
    <dbReference type="NCBI Taxonomy" id="2499076"/>
    <lineage>
        <taxon>Bacteria</taxon>
        <taxon>Pseudomonadati</taxon>
        <taxon>Bacteroidota</taxon>
        <taxon>Bacteroidia</taxon>
        <taxon>Marinilabiliales</taxon>
        <taxon>Marinifilaceae</taxon>
    </lineage>
</organism>
<dbReference type="EMBL" id="RZNH01000018">
    <property type="protein sequence ID" value="NOU60480.1"/>
    <property type="molecule type" value="Genomic_DNA"/>
</dbReference>
<dbReference type="RefSeq" id="WP_171595765.1">
    <property type="nucleotide sequence ID" value="NZ_RZNH01000018.1"/>
</dbReference>
<keyword evidence="2" id="KW-1185">Reference proteome</keyword>
<protein>
    <recommendedName>
        <fullName evidence="3">STAS/SEC14 domain-containing protein</fullName>
    </recommendedName>
</protein>
<name>A0ABX1WWI1_9BACT</name>
<evidence type="ECO:0000313" key="1">
    <source>
        <dbReference type="EMBL" id="NOU60480.1"/>
    </source>
</evidence>